<feature type="chain" id="PRO_5023058932" evidence="1">
    <location>
        <begin position="41"/>
        <end position="159"/>
    </location>
</feature>
<protein>
    <submittedName>
        <fullName evidence="3">EF-hand domain-containing protein</fullName>
    </submittedName>
</protein>
<gene>
    <name evidence="3" type="ORF">FPZ24_09360</name>
</gene>
<dbReference type="InterPro" id="IPR018247">
    <property type="entry name" value="EF_Hand_1_Ca_BS"/>
</dbReference>
<dbReference type="Proteomes" id="UP000315673">
    <property type="component" value="Chromosome"/>
</dbReference>
<dbReference type="EMBL" id="CP042306">
    <property type="protein sequence ID" value="QDZ07673.1"/>
    <property type="molecule type" value="Genomic_DNA"/>
</dbReference>
<accession>A0A5B8LHU0</accession>
<name>A0A5B8LHU0_9SPHN</name>
<feature type="domain" description="EF-hand" evidence="2">
    <location>
        <begin position="56"/>
        <end position="91"/>
    </location>
</feature>
<dbReference type="GO" id="GO:0005509">
    <property type="term" value="F:calcium ion binding"/>
    <property type="evidence" value="ECO:0007669"/>
    <property type="project" value="InterPro"/>
</dbReference>
<evidence type="ECO:0000256" key="1">
    <source>
        <dbReference type="SAM" id="SignalP"/>
    </source>
</evidence>
<evidence type="ECO:0000259" key="2">
    <source>
        <dbReference type="PROSITE" id="PS50222"/>
    </source>
</evidence>
<dbReference type="Gene3D" id="1.10.238.10">
    <property type="entry name" value="EF-hand"/>
    <property type="match status" value="2"/>
</dbReference>
<proteinExistence type="predicted"/>
<dbReference type="InterPro" id="IPR002048">
    <property type="entry name" value="EF_hand_dom"/>
</dbReference>
<dbReference type="InterPro" id="IPR011992">
    <property type="entry name" value="EF-hand-dom_pair"/>
</dbReference>
<sequence length="159" mass="16773">MWRYLAGAGAGALLVAAGMMLQAMRPAGVAPLAAMPAASAATGDGQAADPAVPEATAKTREEKRFNRYDKDRNGAITRDEYLAARKKAYGKLDTNGDGTLSFDEWAVKAETKFAAADADKSGAMNATEFATTAVKRKVRAKTNCADKPAPVDEGREEET</sequence>
<dbReference type="PROSITE" id="PS50222">
    <property type="entry name" value="EF_HAND_2"/>
    <property type="match status" value="1"/>
</dbReference>
<dbReference type="SUPFAM" id="SSF47473">
    <property type="entry name" value="EF-hand"/>
    <property type="match status" value="1"/>
</dbReference>
<dbReference type="KEGG" id="spai:FPZ24_09360"/>
<evidence type="ECO:0000313" key="3">
    <source>
        <dbReference type="EMBL" id="QDZ07673.1"/>
    </source>
</evidence>
<feature type="signal peptide" evidence="1">
    <location>
        <begin position="1"/>
        <end position="40"/>
    </location>
</feature>
<dbReference type="AlphaFoldDB" id="A0A5B8LHU0"/>
<reference evidence="3 4" key="1">
    <citation type="submission" date="2019-07" db="EMBL/GenBank/DDBJ databases">
        <title>Full genome sequence of Sphingomonas sp. 4R-6-7(HKS19).</title>
        <authorList>
            <person name="Im W.-T."/>
        </authorList>
    </citation>
    <scope>NUCLEOTIDE SEQUENCE [LARGE SCALE GENOMIC DNA]</scope>
    <source>
        <strain evidence="3 4">HKS19</strain>
    </source>
</reference>
<dbReference type="Pfam" id="PF13202">
    <property type="entry name" value="EF-hand_5"/>
    <property type="match status" value="2"/>
</dbReference>
<dbReference type="OrthoDB" id="7391686at2"/>
<evidence type="ECO:0000313" key="4">
    <source>
        <dbReference type="Proteomes" id="UP000315673"/>
    </source>
</evidence>
<dbReference type="PROSITE" id="PS00018">
    <property type="entry name" value="EF_HAND_1"/>
    <property type="match status" value="3"/>
</dbReference>
<organism evidence="3 4">
    <name type="scientific">Sphingomonas panacisoli</name>
    <dbReference type="NCBI Taxonomy" id="1813879"/>
    <lineage>
        <taxon>Bacteria</taxon>
        <taxon>Pseudomonadati</taxon>
        <taxon>Pseudomonadota</taxon>
        <taxon>Alphaproteobacteria</taxon>
        <taxon>Sphingomonadales</taxon>
        <taxon>Sphingomonadaceae</taxon>
        <taxon>Sphingomonas</taxon>
    </lineage>
</organism>
<keyword evidence="1" id="KW-0732">Signal</keyword>
<dbReference type="CDD" id="cd00051">
    <property type="entry name" value="EFh"/>
    <property type="match status" value="1"/>
</dbReference>
<dbReference type="RefSeq" id="WP_146571381.1">
    <property type="nucleotide sequence ID" value="NZ_CP042306.1"/>
</dbReference>
<keyword evidence="4" id="KW-1185">Reference proteome</keyword>